<feature type="transmembrane region" description="Helical" evidence="7">
    <location>
        <begin position="53"/>
        <end position="71"/>
    </location>
</feature>
<dbReference type="InterPro" id="IPR003593">
    <property type="entry name" value="AAA+_ATPase"/>
</dbReference>
<evidence type="ECO:0000259" key="8">
    <source>
        <dbReference type="PROSITE" id="PS50893"/>
    </source>
</evidence>
<evidence type="ECO:0000313" key="11">
    <source>
        <dbReference type="Proteomes" id="UP000295388"/>
    </source>
</evidence>
<dbReference type="GO" id="GO:0034040">
    <property type="term" value="F:ATPase-coupled lipid transmembrane transporter activity"/>
    <property type="evidence" value="ECO:0007669"/>
    <property type="project" value="TreeGrafter"/>
</dbReference>
<dbReference type="PROSITE" id="PS00211">
    <property type="entry name" value="ABC_TRANSPORTER_1"/>
    <property type="match status" value="1"/>
</dbReference>
<dbReference type="Proteomes" id="UP000295388">
    <property type="component" value="Unassembled WGS sequence"/>
</dbReference>
<name>A0A4V3CB81_9ACTN</name>
<dbReference type="PANTHER" id="PTHR24221:SF654">
    <property type="entry name" value="ATP-BINDING CASSETTE SUB-FAMILY B MEMBER 6"/>
    <property type="match status" value="1"/>
</dbReference>
<dbReference type="GO" id="GO:0140359">
    <property type="term" value="F:ABC-type transporter activity"/>
    <property type="evidence" value="ECO:0007669"/>
    <property type="project" value="InterPro"/>
</dbReference>
<keyword evidence="6 7" id="KW-0472">Membrane</keyword>
<reference evidence="10 11" key="1">
    <citation type="submission" date="2019-03" db="EMBL/GenBank/DDBJ databases">
        <title>Genomic Encyclopedia of Type Strains, Phase III (KMG-III): the genomes of soil and plant-associated and newly described type strains.</title>
        <authorList>
            <person name="Whitman W."/>
        </authorList>
    </citation>
    <scope>NUCLEOTIDE SEQUENCE [LARGE SCALE GENOMIC DNA]</scope>
    <source>
        <strain evidence="10 11">VKM Ac-2527</strain>
    </source>
</reference>
<evidence type="ECO:0000256" key="1">
    <source>
        <dbReference type="ARBA" id="ARBA00004651"/>
    </source>
</evidence>
<feature type="transmembrane region" description="Helical" evidence="7">
    <location>
        <begin position="120"/>
        <end position="142"/>
    </location>
</feature>
<sequence length="562" mass="58939">MKRELSYGATALKKRAAVRLAVWSVPEILPTALYGVAVAHATDSFLAGQAWQGIAWLGGLVATAFLGAAGSHQVYGRLGELVEPLRDDLVRRVVRGALRTGDDAAVARLNRQVEIVRDTFAGLVLVIRNFAVTLIGVLTGLLSLAPVIAGFVIPPFLLGFAASLAVLGLAAERMRTSLQADEELAATAGMAFGGVRDVTAMGAEEFAERLVGRPIDNQAEAERSLAKVAALRTLCFAIGGWAPLLILLAVGPWLVGRGVSTGTLLGGLTYVLIGLQPALSTVMGALGDSGLRYVVTLGRILDAQPPTDPARPVVESRGHQVKLRGLTFAYGPAAEPVLADLDLTVTEGDHLAVVGPSGIGKSTLAGLICGMLAPTSGRLLLGGVPPSELSTERLAQTRVLIPQEAYVFSGTVRENLSYLLPDATSSEVAQAVEAVGAGRLVDRLGGLGARVKPNELSAGERQLIALARAYLSPAPLVVLDEATCFLDPEAERRAEEAFAARGGTLIVIAHRISSALRARRILVLDGNKAAIGNHTTLLRTSPLYRELLGHWQPGSDRIQPAS</sequence>
<dbReference type="GO" id="GO:0005524">
    <property type="term" value="F:ATP binding"/>
    <property type="evidence" value="ECO:0007669"/>
    <property type="project" value="UniProtKB-KW"/>
</dbReference>
<keyword evidence="3" id="KW-0547">Nucleotide-binding</keyword>
<comment type="subcellular location">
    <subcellularLocation>
        <location evidence="1">Cell membrane</location>
        <topology evidence="1">Multi-pass membrane protein</topology>
    </subcellularLocation>
</comment>
<dbReference type="SUPFAM" id="SSF52540">
    <property type="entry name" value="P-loop containing nucleoside triphosphate hydrolases"/>
    <property type="match status" value="1"/>
</dbReference>
<dbReference type="InterPro" id="IPR017871">
    <property type="entry name" value="ABC_transporter-like_CS"/>
</dbReference>
<dbReference type="PANTHER" id="PTHR24221">
    <property type="entry name" value="ATP-BINDING CASSETTE SUB-FAMILY B"/>
    <property type="match status" value="1"/>
</dbReference>
<dbReference type="GO" id="GO:0005886">
    <property type="term" value="C:plasma membrane"/>
    <property type="evidence" value="ECO:0007669"/>
    <property type="project" value="UniProtKB-SubCell"/>
</dbReference>
<feature type="transmembrane region" description="Helical" evidence="7">
    <location>
        <begin position="20"/>
        <end position="41"/>
    </location>
</feature>
<dbReference type="InterPro" id="IPR036640">
    <property type="entry name" value="ABC1_TM_sf"/>
</dbReference>
<evidence type="ECO:0000256" key="2">
    <source>
        <dbReference type="ARBA" id="ARBA00022692"/>
    </source>
</evidence>
<evidence type="ECO:0000256" key="5">
    <source>
        <dbReference type="ARBA" id="ARBA00022989"/>
    </source>
</evidence>
<dbReference type="InterPro" id="IPR011527">
    <property type="entry name" value="ABC1_TM_dom"/>
</dbReference>
<dbReference type="InterPro" id="IPR027417">
    <property type="entry name" value="P-loop_NTPase"/>
</dbReference>
<dbReference type="Pfam" id="PF00005">
    <property type="entry name" value="ABC_tran"/>
    <property type="match status" value="1"/>
</dbReference>
<feature type="domain" description="ABC transmembrane type-1" evidence="9">
    <location>
        <begin position="20"/>
        <end position="277"/>
    </location>
</feature>
<keyword evidence="11" id="KW-1185">Reference proteome</keyword>
<accession>A0A4V3CB81</accession>
<keyword evidence="4 10" id="KW-0067">ATP-binding</keyword>
<feature type="transmembrane region" description="Helical" evidence="7">
    <location>
        <begin position="233"/>
        <end position="255"/>
    </location>
</feature>
<dbReference type="SUPFAM" id="SSF90123">
    <property type="entry name" value="ABC transporter transmembrane region"/>
    <property type="match status" value="1"/>
</dbReference>
<feature type="domain" description="ABC transporter" evidence="8">
    <location>
        <begin position="321"/>
        <end position="551"/>
    </location>
</feature>
<dbReference type="GO" id="GO:0016887">
    <property type="term" value="F:ATP hydrolysis activity"/>
    <property type="evidence" value="ECO:0007669"/>
    <property type="project" value="InterPro"/>
</dbReference>
<evidence type="ECO:0000259" key="9">
    <source>
        <dbReference type="PROSITE" id="PS50929"/>
    </source>
</evidence>
<dbReference type="Gene3D" id="1.20.1560.10">
    <property type="entry name" value="ABC transporter type 1, transmembrane domain"/>
    <property type="match status" value="1"/>
</dbReference>
<gene>
    <name evidence="10" type="ORF">EV643_10181</name>
</gene>
<evidence type="ECO:0000256" key="3">
    <source>
        <dbReference type="ARBA" id="ARBA00022741"/>
    </source>
</evidence>
<evidence type="ECO:0000256" key="4">
    <source>
        <dbReference type="ARBA" id="ARBA00022840"/>
    </source>
</evidence>
<dbReference type="PROSITE" id="PS50893">
    <property type="entry name" value="ABC_TRANSPORTER_2"/>
    <property type="match status" value="1"/>
</dbReference>
<evidence type="ECO:0000256" key="7">
    <source>
        <dbReference type="SAM" id="Phobius"/>
    </source>
</evidence>
<protein>
    <submittedName>
        <fullName evidence="10">ATP-binding cassette subfamily C protein</fullName>
    </submittedName>
</protein>
<dbReference type="AlphaFoldDB" id="A0A4V3CB81"/>
<dbReference type="Gene3D" id="3.40.50.300">
    <property type="entry name" value="P-loop containing nucleotide triphosphate hydrolases"/>
    <property type="match status" value="1"/>
</dbReference>
<organism evidence="10 11">
    <name type="scientific">Kribbella caucasensis</name>
    <dbReference type="NCBI Taxonomy" id="2512215"/>
    <lineage>
        <taxon>Bacteria</taxon>
        <taxon>Bacillati</taxon>
        <taxon>Actinomycetota</taxon>
        <taxon>Actinomycetes</taxon>
        <taxon>Propionibacteriales</taxon>
        <taxon>Kribbellaceae</taxon>
        <taxon>Kribbella</taxon>
    </lineage>
</organism>
<dbReference type="CDD" id="cd03228">
    <property type="entry name" value="ABCC_MRP_Like"/>
    <property type="match status" value="1"/>
</dbReference>
<proteinExistence type="predicted"/>
<evidence type="ECO:0000256" key="6">
    <source>
        <dbReference type="ARBA" id="ARBA00023136"/>
    </source>
</evidence>
<comment type="caution">
    <text evidence="10">The sequence shown here is derived from an EMBL/GenBank/DDBJ whole genome shotgun (WGS) entry which is preliminary data.</text>
</comment>
<dbReference type="EMBL" id="SNWQ01000001">
    <property type="protein sequence ID" value="TDO54300.1"/>
    <property type="molecule type" value="Genomic_DNA"/>
</dbReference>
<dbReference type="PROSITE" id="PS50929">
    <property type="entry name" value="ABC_TM1F"/>
    <property type="match status" value="1"/>
</dbReference>
<dbReference type="InterPro" id="IPR039421">
    <property type="entry name" value="Type_1_exporter"/>
</dbReference>
<feature type="transmembrane region" description="Helical" evidence="7">
    <location>
        <begin position="148"/>
        <end position="170"/>
    </location>
</feature>
<dbReference type="OrthoDB" id="9806127at2"/>
<dbReference type="RefSeq" id="WP_133797909.1">
    <property type="nucleotide sequence ID" value="NZ_SNWQ01000001.1"/>
</dbReference>
<keyword evidence="2 7" id="KW-0812">Transmembrane</keyword>
<evidence type="ECO:0000313" key="10">
    <source>
        <dbReference type="EMBL" id="TDO54300.1"/>
    </source>
</evidence>
<keyword evidence="5 7" id="KW-1133">Transmembrane helix</keyword>
<dbReference type="InterPro" id="IPR003439">
    <property type="entry name" value="ABC_transporter-like_ATP-bd"/>
</dbReference>
<dbReference type="SMART" id="SM00382">
    <property type="entry name" value="AAA"/>
    <property type="match status" value="1"/>
</dbReference>